<keyword evidence="2" id="KW-0560">Oxidoreductase</keyword>
<keyword evidence="5" id="KW-1185">Reference proteome</keyword>
<accession>A0A1H8T6I7</accession>
<organism evidence="4 5">
    <name type="scientific">Trujillonella endophytica</name>
    <dbReference type="NCBI Taxonomy" id="673521"/>
    <lineage>
        <taxon>Bacteria</taxon>
        <taxon>Bacillati</taxon>
        <taxon>Actinomycetota</taxon>
        <taxon>Actinomycetes</taxon>
        <taxon>Geodermatophilales</taxon>
        <taxon>Geodermatophilaceae</taxon>
        <taxon>Trujillonella</taxon>
    </lineage>
</organism>
<dbReference type="PANTHER" id="PTHR43658">
    <property type="entry name" value="SHORT-CHAIN DEHYDROGENASE/REDUCTASE"/>
    <property type="match status" value="1"/>
</dbReference>
<dbReference type="Gene3D" id="3.40.50.720">
    <property type="entry name" value="NAD(P)-binding Rossmann-like Domain"/>
    <property type="match status" value="1"/>
</dbReference>
<dbReference type="SUPFAM" id="SSF51735">
    <property type="entry name" value="NAD(P)-binding Rossmann-fold domains"/>
    <property type="match status" value="1"/>
</dbReference>
<reference evidence="5" key="1">
    <citation type="submission" date="2016-10" db="EMBL/GenBank/DDBJ databases">
        <authorList>
            <person name="Varghese N."/>
            <person name="Submissions S."/>
        </authorList>
    </citation>
    <scope>NUCLEOTIDE SEQUENCE [LARGE SCALE GENOMIC DNA]</scope>
    <source>
        <strain evidence="5">DSM 45413</strain>
    </source>
</reference>
<dbReference type="PRINTS" id="PR00080">
    <property type="entry name" value="SDRFAMILY"/>
</dbReference>
<dbReference type="PRINTS" id="PR00081">
    <property type="entry name" value="GDHRDH"/>
</dbReference>
<dbReference type="STRING" id="673521.SAMN05660991_02103"/>
<name>A0A1H8T6I7_9ACTN</name>
<comment type="similarity">
    <text evidence="1 3">Belongs to the short-chain dehydrogenases/reductases (SDR) family.</text>
</comment>
<dbReference type="GO" id="GO:0016491">
    <property type="term" value="F:oxidoreductase activity"/>
    <property type="evidence" value="ECO:0007669"/>
    <property type="project" value="UniProtKB-KW"/>
</dbReference>
<evidence type="ECO:0000256" key="1">
    <source>
        <dbReference type="ARBA" id="ARBA00006484"/>
    </source>
</evidence>
<dbReference type="EMBL" id="FOEE01000005">
    <property type="protein sequence ID" value="SEO86547.1"/>
    <property type="molecule type" value="Genomic_DNA"/>
</dbReference>
<proteinExistence type="inferred from homology"/>
<protein>
    <submittedName>
        <fullName evidence="4">NAD(P)-dependent dehydrogenase, short-chain alcohol dehydrogenase family</fullName>
    </submittedName>
</protein>
<dbReference type="OrthoDB" id="9795647at2"/>
<evidence type="ECO:0000313" key="4">
    <source>
        <dbReference type="EMBL" id="SEO86547.1"/>
    </source>
</evidence>
<dbReference type="Proteomes" id="UP000198960">
    <property type="component" value="Unassembled WGS sequence"/>
</dbReference>
<dbReference type="InterPro" id="IPR036291">
    <property type="entry name" value="NAD(P)-bd_dom_sf"/>
</dbReference>
<sequence>MDLTGRSAIVTGGAGGLGGATARHLHSLGVGVAVFDRHGDGAHALAGELGDGAVAVAGDVTDDSDVRGAIEAAGSVGTLSIVVNVAGGGRTPARTVGRDGTPHDMGVFVDTVAVNTFGTFNVTRLAAAAMAGNQPDEDGQRGVVVNTGSVAGYEGQVGQVPYAAAKAAILGMSLPLARDLAPLGIRVCAIAPGTMGTDLMLGARSSILEPLLATIVFPHRMGRPHEFALLVESIVRNPYLNGENIRLDAAQRFPAT</sequence>
<dbReference type="RefSeq" id="WP_091942793.1">
    <property type="nucleotide sequence ID" value="NZ_FOEE01000005.1"/>
</dbReference>
<evidence type="ECO:0000256" key="3">
    <source>
        <dbReference type="RuleBase" id="RU000363"/>
    </source>
</evidence>
<dbReference type="PROSITE" id="PS00061">
    <property type="entry name" value="ADH_SHORT"/>
    <property type="match status" value="1"/>
</dbReference>
<dbReference type="PANTHER" id="PTHR43658:SF8">
    <property type="entry name" value="17-BETA-HYDROXYSTEROID DEHYDROGENASE 14-RELATED"/>
    <property type="match status" value="1"/>
</dbReference>
<dbReference type="InterPro" id="IPR002347">
    <property type="entry name" value="SDR_fam"/>
</dbReference>
<gene>
    <name evidence="4" type="ORF">SAMN05660991_02103</name>
</gene>
<dbReference type="Pfam" id="PF00106">
    <property type="entry name" value="adh_short"/>
    <property type="match status" value="1"/>
</dbReference>
<evidence type="ECO:0000256" key="2">
    <source>
        <dbReference type="ARBA" id="ARBA00023002"/>
    </source>
</evidence>
<dbReference type="InterPro" id="IPR020904">
    <property type="entry name" value="Sc_DH/Rdtase_CS"/>
</dbReference>
<evidence type="ECO:0000313" key="5">
    <source>
        <dbReference type="Proteomes" id="UP000198960"/>
    </source>
</evidence>
<dbReference type="AlphaFoldDB" id="A0A1H8T6I7"/>